<dbReference type="PANTHER" id="PTHR40690">
    <property type="entry name" value="GLL3100 PROTEIN"/>
    <property type="match status" value="1"/>
</dbReference>
<evidence type="ECO:0000313" key="3">
    <source>
        <dbReference type="Proteomes" id="UP001597497"/>
    </source>
</evidence>
<evidence type="ECO:0000259" key="1">
    <source>
        <dbReference type="Pfam" id="PF07755"/>
    </source>
</evidence>
<keyword evidence="3" id="KW-1185">Reference proteome</keyword>
<dbReference type="InterPro" id="IPR027417">
    <property type="entry name" value="P-loop_NTPase"/>
</dbReference>
<sequence length="378" mass="43184">MLNQVALYPFDKITRGLIRFRDLLQVEIRSVIDFTCDHTEDIGSRLGGETTGIPMTNDIEKGLQQVDILIVNDLGNNPFADPAHNLAEKWRTLVKCAYEKGITIISLHEIVEPGTKQWLRAHEISLQFDDQLDHELLADMDMHPLRGKTELERYFRHLEADHTGYTSSPSSLRVGIFATRGCLGKFTTQMSLFRQLKKRGRSATSIITEPTAFLFQQPSADIFKFLATQTIDQYPYYIQTVAKKAEQAGSPYILLAGQGALLPHHDFLITSNQVAYLKAFDPDAILLVVEYEDDQKIRDSLDFLRIYGYEKPIQLLLPDRMETGLSEIVFKTPAEMAQRKQQLESQFDIPVVYIKQPDQIADRLEQLREQKEHAAVML</sequence>
<dbReference type="InterPro" id="IPR011669">
    <property type="entry name" value="DgcN-like"/>
</dbReference>
<organism evidence="2 3">
    <name type="scientific">Marinicrinis sediminis</name>
    <dbReference type="NCBI Taxonomy" id="1652465"/>
    <lineage>
        <taxon>Bacteria</taxon>
        <taxon>Bacillati</taxon>
        <taxon>Bacillota</taxon>
        <taxon>Bacilli</taxon>
        <taxon>Bacillales</taxon>
        <taxon>Paenibacillaceae</taxon>
    </lineage>
</organism>
<reference evidence="3" key="1">
    <citation type="journal article" date="2019" name="Int. J. Syst. Evol. Microbiol.">
        <title>The Global Catalogue of Microorganisms (GCM) 10K type strain sequencing project: providing services to taxonomists for standard genome sequencing and annotation.</title>
        <authorList>
            <consortium name="The Broad Institute Genomics Platform"/>
            <consortium name="The Broad Institute Genome Sequencing Center for Infectious Disease"/>
            <person name="Wu L."/>
            <person name="Ma J."/>
        </authorList>
    </citation>
    <scope>NUCLEOTIDE SEQUENCE [LARGE SCALE GENOMIC DNA]</scope>
    <source>
        <strain evidence="3">KCTC 33676</strain>
    </source>
</reference>
<accession>A0ABW5R950</accession>
<gene>
    <name evidence="2" type="ORF">ACFSUC_04915</name>
</gene>
<feature type="domain" description="D-glutamate N-acetyltransferase-like C-terminal" evidence="1">
    <location>
        <begin position="172"/>
        <end position="353"/>
    </location>
</feature>
<dbReference type="EMBL" id="JBHUMM010000007">
    <property type="protein sequence ID" value="MFD2670949.1"/>
    <property type="molecule type" value="Genomic_DNA"/>
</dbReference>
<dbReference type="RefSeq" id="WP_379928371.1">
    <property type="nucleotide sequence ID" value="NZ_JBHUMM010000007.1"/>
</dbReference>
<dbReference type="InterPro" id="IPR035086">
    <property type="entry name" value="DgcN-like_C"/>
</dbReference>
<dbReference type="Pfam" id="PF07755">
    <property type="entry name" value="DUF1611"/>
    <property type="match status" value="1"/>
</dbReference>
<proteinExistence type="predicted"/>
<protein>
    <submittedName>
        <fullName evidence="2">DUF1611 domain-containing protein</fullName>
    </submittedName>
</protein>
<dbReference type="PANTHER" id="PTHR40690:SF1">
    <property type="entry name" value="DUF1611 DOMAIN-CONTAINING PROTEIN"/>
    <property type="match status" value="1"/>
</dbReference>
<dbReference type="Proteomes" id="UP001597497">
    <property type="component" value="Unassembled WGS sequence"/>
</dbReference>
<comment type="caution">
    <text evidence="2">The sequence shown here is derived from an EMBL/GenBank/DDBJ whole genome shotgun (WGS) entry which is preliminary data.</text>
</comment>
<dbReference type="Gene3D" id="3.40.50.300">
    <property type="entry name" value="P-loop containing nucleotide triphosphate hydrolases"/>
    <property type="match status" value="1"/>
</dbReference>
<dbReference type="SUPFAM" id="SSF52540">
    <property type="entry name" value="P-loop containing nucleoside triphosphate hydrolases"/>
    <property type="match status" value="1"/>
</dbReference>
<evidence type="ECO:0000313" key="2">
    <source>
        <dbReference type="EMBL" id="MFD2670949.1"/>
    </source>
</evidence>
<name>A0ABW5R950_9BACL</name>